<dbReference type="AlphaFoldDB" id="A0A7I8LCG5"/>
<evidence type="ECO:0000256" key="1">
    <source>
        <dbReference type="SAM" id="MobiDB-lite"/>
    </source>
</evidence>
<proteinExistence type="predicted"/>
<dbReference type="Pfam" id="PF10419">
    <property type="entry name" value="TFIIIC_sub6"/>
    <property type="match status" value="1"/>
</dbReference>
<name>A0A7I8LCG5_SPIIN</name>
<evidence type="ECO:0000313" key="4">
    <source>
        <dbReference type="Proteomes" id="UP000663760"/>
    </source>
</evidence>
<dbReference type="InterPro" id="IPR019481">
    <property type="entry name" value="TFIIIC_triple_barrel"/>
</dbReference>
<dbReference type="GO" id="GO:0006383">
    <property type="term" value="P:transcription by RNA polymerase III"/>
    <property type="evidence" value="ECO:0007669"/>
    <property type="project" value="InterPro"/>
</dbReference>
<feature type="compositionally biased region" description="Acidic residues" evidence="1">
    <location>
        <begin position="10"/>
        <end position="36"/>
    </location>
</feature>
<reference evidence="3" key="1">
    <citation type="submission" date="2020-02" db="EMBL/GenBank/DDBJ databases">
        <authorList>
            <person name="Scholz U."/>
            <person name="Mascher M."/>
            <person name="Fiebig A."/>
        </authorList>
    </citation>
    <scope>NUCLEOTIDE SEQUENCE</scope>
</reference>
<dbReference type="GO" id="GO:0000127">
    <property type="term" value="C:transcription factor TFIIIC complex"/>
    <property type="evidence" value="ECO:0007669"/>
    <property type="project" value="TreeGrafter"/>
</dbReference>
<dbReference type="FunFam" id="2.60.40.4370:FF:000002">
    <property type="entry name" value="Transcription factor TFIIIC, tau55-related protein"/>
    <property type="match status" value="1"/>
</dbReference>
<evidence type="ECO:0000313" key="3">
    <source>
        <dbReference type="EMBL" id="CAA7406975.1"/>
    </source>
</evidence>
<dbReference type="Gene3D" id="2.60.40.4370">
    <property type="match status" value="1"/>
</dbReference>
<gene>
    <name evidence="3" type="ORF">SI8410_13017653</name>
</gene>
<sequence>MEVSSAAREEGDEREQDEEGEEEEGEEEEEEEEEEEFLFLDLDDVYEHAHIPENVPYVLSGLDTLNPLLIIDDNLKLIGKYEETVGTCYIFSETENSTALAHQETGPSEANLFKDKSIVGHNQSPCRQVKPLGGLNKVLKFRMATEEEFQPPAARKKDTH</sequence>
<dbReference type="PANTHER" id="PTHR21860:SF2">
    <property type="entry name" value="GENERAL TRANSCRIPTION FACTOR 3C POLYPEPTIDE 6"/>
    <property type="match status" value="1"/>
</dbReference>
<organism evidence="3 4">
    <name type="scientific">Spirodela intermedia</name>
    <name type="common">Intermediate duckweed</name>
    <dbReference type="NCBI Taxonomy" id="51605"/>
    <lineage>
        <taxon>Eukaryota</taxon>
        <taxon>Viridiplantae</taxon>
        <taxon>Streptophyta</taxon>
        <taxon>Embryophyta</taxon>
        <taxon>Tracheophyta</taxon>
        <taxon>Spermatophyta</taxon>
        <taxon>Magnoliopsida</taxon>
        <taxon>Liliopsida</taxon>
        <taxon>Araceae</taxon>
        <taxon>Lemnoideae</taxon>
        <taxon>Spirodela</taxon>
    </lineage>
</organism>
<dbReference type="PANTHER" id="PTHR21860">
    <property type="entry name" value="TRANSCRIPTION INITIATION FACTOR IIIC TFIIIC , POLYPEPTIDE 6-RELATED"/>
    <property type="match status" value="1"/>
</dbReference>
<dbReference type="OrthoDB" id="1877767at2759"/>
<accession>A0A7I8LCG5</accession>
<dbReference type="EMBL" id="LR746276">
    <property type="protein sequence ID" value="CAA7406975.1"/>
    <property type="molecule type" value="Genomic_DNA"/>
</dbReference>
<dbReference type="Proteomes" id="UP000663760">
    <property type="component" value="Chromosome 13"/>
</dbReference>
<evidence type="ECO:0000259" key="2">
    <source>
        <dbReference type="Pfam" id="PF10419"/>
    </source>
</evidence>
<protein>
    <recommendedName>
        <fullName evidence="2">Transcription factor TFIIIC triple barrel domain-containing protein</fullName>
    </recommendedName>
</protein>
<feature type="domain" description="Transcription factor TFIIIC triple barrel" evidence="2">
    <location>
        <begin position="32"/>
        <end position="144"/>
    </location>
</feature>
<dbReference type="InterPro" id="IPR042771">
    <property type="entry name" value="GTF3C6-like"/>
</dbReference>
<feature type="region of interest" description="Disordered" evidence="1">
    <location>
        <begin position="1"/>
        <end position="36"/>
    </location>
</feature>
<keyword evidence="4" id="KW-1185">Reference proteome</keyword>